<evidence type="ECO:0000313" key="2">
    <source>
        <dbReference type="EMBL" id="MCI4683087.1"/>
    </source>
</evidence>
<comment type="caution">
    <text evidence="2">The sequence shown here is derived from an EMBL/GenBank/DDBJ whole genome shotgun (WGS) entry which is preliminary data.</text>
</comment>
<evidence type="ECO:0000313" key="3">
    <source>
        <dbReference type="Proteomes" id="UP001139104"/>
    </source>
</evidence>
<keyword evidence="1" id="KW-0732">Signal</keyword>
<dbReference type="EMBL" id="JAIVFP010000001">
    <property type="protein sequence ID" value="MCI4683087.1"/>
    <property type="molecule type" value="Genomic_DNA"/>
</dbReference>
<accession>A0ABS9Z7C1</accession>
<feature type="signal peptide" evidence="1">
    <location>
        <begin position="1"/>
        <end position="22"/>
    </location>
</feature>
<evidence type="ECO:0000256" key="1">
    <source>
        <dbReference type="SAM" id="SignalP"/>
    </source>
</evidence>
<dbReference type="RefSeq" id="WP_243067057.1">
    <property type="nucleotide sequence ID" value="NZ_JAIVFK010000012.1"/>
</dbReference>
<evidence type="ECO:0008006" key="4">
    <source>
        <dbReference type="Google" id="ProtNLM"/>
    </source>
</evidence>
<reference evidence="2" key="1">
    <citation type="journal article" date="2022" name="ISME J.">
        <title>Identification of active gaseous-alkane degraders at natural gas seeps.</title>
        <authorList>
            <person name="Farhan Ul Haque M."/>
            <person name="Hernandez M."/>
            <person name="Crombie A.T."/>
            <person name="Murrell J.C."/>
        </authorList>
    </citation>
    <scope>NUCLEOTIDE SEQUENCE</scope>
    <source>
        <strain evidence="2">PC2</strain>
    </source>
</reference>
<keyword evidence="3" id="KW-1185">Reference proteome</keyword>
<name>A0ABS9Z7C1_9HYPH</name>
<organism evidence="2 3">
    <name type="scientific">Candidatus Rhodoblastus alkanivorans</name>
    <dbReference type="NCBI Taxonomy" id="2954117"/>
    <lineage>
        <taxon>Bacteria</taxon>
        <taxon>Pseudomonadati</taxon>
        <taxon>Pseudomonadota</taxon>
        <taxon>Alphaproteobacteria</taxon>
        <taxon>Hyphomicrobiales</taxon>
        <taxon>Rhodoblastaceae</taxon>
        <taxon>Rhodoblastus</taxon>
    </lineage>
</organism>
<protein>
    <recommendedName>
        <fullName evidence="4">DUF2147 domain-containing protein</fullName>
    </recommendedName>
</protein>
<sequence>MKFAKWAVAIAFTAGMIGQAAAGDVAGSYARPNGDKVKVSVVGGKLYCKIVSGRQAGFEMCHGMSHVGGSIWKGSDMKHPSMPGMMTFNGTVTVSGGGLTIKGCAVGESMCDSESWKRI</sequence>
<feature type="chain" id="PRO_5045366076" description="DUF2147 domain-containing protein" evidence="1">
    <location>
        <begin position="23"/>
        <end position="119"/>
    </location>
</feature>
<proteinExistence type="predicted"/>
<dbReference type="Proteomes" id="UP001139104">
    <property type="component" value="Unassembled WGS sequence"/>
</dbReference>
<gene>
    <name evidence="2" type="ORF">K2U94_09960</name>
</gene>